<dbReference type="EMBL" id="DS999411">
    <property type="protein sequence ID" value="EED35354.1"/>
    <property type="molecule type" value="Genomic_DNA"/>
</dbReference>
<gene>
    <name evidence="2" type="ORF">NOR51B_1299</name>
</gene>
<feature type="compositionally biased region" description="Low complexity" evidence="1">
    <location>
        <begin position="18"/>
        <end position="43"/>
    </location>
</feature>
<evidence type="ECO:0000256" key="1">
    <source>
        <dbReference type="SAM" id="MobiDB-lite"/>
    </source>
</evidence>
<reference evidence="3" key="1">
    <citation type="journal article" date="2013" name="BMC Microbiol.">
        <title>Taxonomy and evolution of bacteriochlorophyll a-containing members of the OM60/NOR5 clade of marine gammaproteobacteria: description of Luminiphilus syltensis gen. nov., sp. nov., reclassification of Haliea rubra as Pseudohaliea rubra gen. nov., comb. nov., and emendation of Chromatocurvus halotolerans.</title>
        <authorList>
            <person name="Spring S."/>
            <person name="Riedel T."/>
            <person name="Sproer C."/>
            <person name="Yan S."/>
            <person name="Harder J."/>
            <person name="Fuchs B.M."/>
        </authorList>
    </citation>
    <scope>NUCLEOTIDE SEQUENCE [LARGE SCALE GENOMIC DNA]</scope>
    <source>
        <strain evidence="3">NOR51-B</strain>
    </source>
</reference>
<evidence type="ECO:0000313" key="2">
    <source>
        <dbReference type="EMBL" id="EED35354.1"/>
    </source>
</evidence>
<feature type="region of interest" description="Disordered" evidence="1">
    <location>
        <begin position="1"/>
        <end position="43"/>
    </location>
</feature>
<accession>B8KW43</accession>
<dbReference type="AlphaFoldDB" id="B8KW43"/>
<dbReference type="Proteomes" id="UP000004699">
    <property type="component" value="Unassembled WGS sequence"/>
</dbReference>
<dbReference type="HOGENOM" id="CLU_1956917_0_0_6"/>
<evidence type="ECO:0000313" key="3">
    <source>
        <dbReference type="Proteomes" id="UP000004699"/>
    </source>
</evidence>
<proteinExistence type="predicted"/>
<protein>
    <submittedName>
        <fullName evidence="2">Uncharacterized protein</fullName>
    </submittedName>
</protein>
<sequence>MGSVSRMSGSAALPPEGVSPKPGSAPASPPASEASAAPVSAAESVVPELSLESATVSLVLPSGDGKSPPAGLSAPLLELEEGALGGLLLGVLWEELLEDELLELDELLLGDDGGVLALGGVGGVGTEG</sequence>
<organism evidence="2 3">
    <name type="scientific">Luminiphilus syltensis NOR5-1B</name>
    <dbReference type="NCBI Taxonomy" id="565045"/>
    <lineage>
        <taxon>Bacteria</taxon>
        <taxon>Pseudomonadati</taxon>
        <taxon>Pseudomonadota</taxon>
        <taxon>Gammaproteobacteria</taxon>
        <taxon>Cellvibrionales</taxon>
        <taxon>Halieaceae</taxon>
        <taxon>Luminiphilus</taxon>
    </lineage>
</organism>
<name>B8KW43_9GAMM</name>
<keyword evidence="3" id="KW-1185">Reference proteome</keyword>